<dbReference type="Pfam" id="PF18316">
    <property type="entry name" value="S-l_SbsC_C"/>
    <property type="match status" value="1"/>
</dbReference>
<dbReference type="InterPro" id="IPR024455">
    <property type="entry name" value="Phage_capsid"/>
</dbReference>
<feature type="domain" description="Phage capsid-like C-terminal" evidence="2">
    <location>
        <begin position="37"/>
        <end position="310"/>
    </location>
</feature>
<reference evidence="4" key="2">
    <citation type="journal article" date="2021" name="Sci. Rep.">
        <title>The distribution of antibiotic resistance genes in chicken gut microbiota commensals.</title>
        <authorList>
            <person name="Juricova H."/>
            <person name="Matiasovicova J."/>
            <person name="Kubasova T."/>
            <person name="Cejkova D."/>
            <person name="Rychlik I."/>
        </authorList>
    </citation>
    <scope>NUCLEOTIDE SEQUENCE</scope>
    <source>
        <strain evidence="4">An582</strain>
    </source>
</reference>
<evidence type="ECO:0000313" key="4">
    <source>
        <dbReference type="EMBL" id="MBM6949345.1"/>
    </source>
</evidence>
<dbReference type="SUPFAM" id="SSF56563">
    <property type="entry name" value="Major capsid protein gp5"/>
    <property type="match status" value="1"/>
</dbReference>
<dbReference type="Proteomes" id="UP000705508">
    <property type="component" value="Unassembled WGS sequence"/>
</dbReference>
<dbReference type="NCBIfam" id="TIGR01554">
    <property type="entry name" value="major_cap_HK97"/>
    <property type="match status" value="1"/>
</dbReference>
<dbReference type="InterPro" id="IPR040751">
    <property type="entry name" value="SbsC_C"/>
</dbReference>
<evidence type="ECO:0000259" key="3">
    <source>
        <dbReference type="Pfam" id="PF18316"/>
    </source>
</evidence>
<accession>A0A939BHN5</accession>
<gene>
    <name evidence="4" type="ORF">H6A20_11920</name>
</gene>
<organism evidence="4 5">
    <name type="scientific">Mordavella massiliensis</name>
    <dbReference type="NCBI Taxonomy" id="1871024"/>
    <lineage>
        <taxon>Bacteria</taxon>
        <taxon>Bacillati</taxon>
        <taxon>Bacillota</taxon>
        <taxon>Clostridia</taxon>
        <taxon>Eubacteriales</taxon>
        <taxon>Clostridiaceae</taxon>
        <taxon>Mordavella</taxon>
    </lineage>
</organism>
<comment type="caution">
    <text evidence="4">The sequence shown here is derived from an EMBL/GenBank/DDBJ whole genome shotgun (WGS) entry which is preliminary data.</text>
</comment>
<protein>
    <submittedName>
        <fullName evidence="4">Phage major capsid protein</fullName>
    </submittedName>
</protein>
<reference evidence="4" key="1">
    <citation type="submission" date="2020-08" db="EMBL/GenBank/DDBJ databases">
        <authorList>
            <person name="Cejkova D."/>
            <person name="Kubasova T."/>
            <person name="Jahodarova E."/>
            <person name="Rychlik I."/>
        </authorList>
    </citation>
    <scope>NUCLEOTIDE SEQUENCE</scope>
    <source>
        <strain evidence="4">An582</strain>
    </source>
</reference>
<evidence type="ECO:0000313" key="5">
    <source>
        <dbReference type="Proteomes" id="UP000705508"/>
    </source>
</evidence>
<dbReference type="Pfam" id="PF05065">
    <property type="entry name" value="Phage_capsid"/>
    <property type="match status" value="1"/>
</dbReference>
<name>A0A939BHN5_9CLOT</name>
<dbReference type="InterPro" id="IPR054612">
    <property type="entry name" value="Phage_capsid-like_C"/>
</dbReference>
<evidence type="ECO:0000256" key="1">
    <source>
        <dbReference type="ARBA" id="ARBA00004328"/>
    </source>
</evidence>
<proteinExistence type="predicted"/>
<dbReference type="EMBL" id="JACJKS010000023">
    <property type="protein sequence ID" value="MBM6949345.1"/>
    <property type="molecule type" value="Genomic_DNA"/>
</dbReference>
<dbReference type="AlphaFoldDB" id="A0A939BHN5"/>
<comment type="subcellular location">
    <subcellularLocation>
        <location evidence="1">Virion</location>
    </subcellularLocation>
</comment>
<feature type="domain" description="S-layer protein SbsC C-terminal" evidence="3">
    <location>
        <begin position="325"/>
        <end position="391"/>
    </location>
</feature>
<sequence>MRNMNGNKKILKKMNLQMFGQTFDPDNVTMYEHKDGTIPKKYNELILKEVMNGSQVMKLAKYEEMDGKEKEFEYFAKGPGGYWVGEGEKIQTSKPQWMQAKMVAKKIGVIVPCSREFLHYKVSDFFEKMKPKIAEAFYKKFDEAAILNMDNPFPQSVEESALAAGNLISGGITYDNILAMEDALNDEDYDVNAFISTKKNRSTLRNVHKIDNGVVVESLYDRGANTIDGLPVADLKGMDRGNLYAGDFDYMYYGIPFGMSYKIDESAQLSTLKNADGTPVNLFEQELAALRVTMDVAFMIVKDEAFVKLEAGTSQIGALTVNSAAGTAVGDTKVTVTPAKGDGNSYKYKIGDAAAEVTYKQSVRNWTAWDGVSDITAETGKTITVVECDAEYLALKAGSKVVTAKADE</sequence>
<evidence type="ECO:0000259" key="2">
    <source>
        <dbReference type="Pfam" id="PF05065"/>
    </source>
</evidence>